<comment type="caution">
    <text evidence="2">The sequence shown here is derived from an EMBL/GenBank/DDBJ whole genome shotgun (WGS) entry which is preliminary data.</text>
</comment>
<sequence>MEGPHGCQEHHEPVKQSPGQRSGSPADDGDLEATAQRLPRRLLREEHDEVAASRHPLEMEGPHGCHEHHEPVEQSTGSSADEGLEEISTQSLPWSFSSDSEVGLDSLDSLDWDPYKLLLPNLLPYLDVGDLMNWRLSSQQTRSPNVLIKHVDEMGRMDRPAALLAFCKTMDSRSNTGLDAAFGGDVEQQKYYQCRQWCMALADTSTTHFAEADVRRIVLPNLRFLLELCRDVNESIRKAAHRTLECYGAGGLPFVQQLIAEDMLGRYPPSAPRP</sequence>
<accession>A0A812UTC7</accession>
<evidence type="ECO:0000313" key="3">
    <source>
        <dbReference type="Proteomes" id="UP000604046"/>
    </source>
</evidence>
<gene>
    <name evidence="2" type="ORF">SNAT2548_LOCUS33565</name>
</gene>
<keyword evidence="3" id="KW-1185">Reference proteome</keyword>
<feature type="region of interest" description="Disordered" evidence="1">
    <location>
        <begin position="1"/>
        <end position="92"/>
    </location>
</feature>
<organism evidence="2 3">
    <name type="scientific">Symbiodinium natans</name>
    <dbReference type="NCBI Taxonomy" id="878477"/>
    <lineage>
        <taxon>Eukaryota</taxon>
        <taxon>Sar</taxon>
        <taxon>Alveolata</taxon>
        <taxon>Dinophyceae</taxon>
        <taxon>Suessiales</taxon>
        <taxon>Symbiodiniaceae</taxon>
        <taxon>Symbiodinium</taxon>
    </lineage>
</organism>
<reference evidence="2" key="1">
    <citation type="submission" date="2021-02" db="EMBL/GenBank/DDBJ databases">
        <authorList>
            <person name="Dougan E. K."/>
            <person name="Rhodes N."/>
            <person name="Thang M."/>
            <person name="Chan C."/>
        </authorList>
    </citation>
    <scope>NUCLEOTIDE SEQUENCE</scope>
</reference>
<dbReference type="EMBL" id="CAJNDS010002764">
    <property type="protein sequence ID" value="CAE7589176.1"/>
    <property type="molecule type" value="Genomic_DNA"/>
</dbReference>
<feature type="compositionally biased region" description="Basic and acidic residues" evidence="1">
    <location>
        <begin position="42"/>
        <end position="72"/>
    </location>
</feature>
<dbReference type="OrthoDB" id="445102at2759"/>
<evidence type="ECO:0000256" key="1">
    <source>
        <dbReference type="SAM" id="MobiDB-lite"/>
    </source>
</evidence>
<dbReference type="AlphaFoldDB" id="A0A812UTC7"/>
<proteinExistence type="predicted"/>
<name>A0A812UTC7_9DINO</name>
<protein>
    <submittedName>
        <fullName evidence="2">Uncharacterized protein</fullName>
    </submittedName>
</protein>
<dbReference type="Proteomes" id="UP000604046">
    <property type="component" value="Unassembled WGS sequence"/>
</dbReference>
<evidence type="ECO:0000313" key="2">
    <source>
        <dbReference type="EMBL" id="CAE7589176.1"/>
    </source>
</evidence>